<feature type="transmembrane region" description="Helical" evidence="7">
    <location>
        <begin position="1711"/>
        <end position="1734"/>
    </location>
</feature>
<keyword evidence="4 7" id="KW-1133">Transmembrane helix</keyword>
<dbReference type="GO" id="GO:0005886">
    <property type="term" value="C:plasma membrane"/>
    <property type="evidence" value="ECO:0007669"/>
    <property type="project" value="TreeGrafter"/>
</dbReference>
<gene>
    <name evidence="9" type="ORF">Cvel_18083</name>
</gene>
<dbReference type="GO" id="GO:0098703">
    <property type="term" value="P:calcium ion import across plasma membrane"/>
    <property type="evidence" value="ECO:0007669"/>
    <property type="project" value="TreeGrafter"/>
</dbReference>
<keyword evidence="5 7" id="KW-0472">Membrane</keyword>
<accession>A0A0G4FQJ6</accession>
<evidence type="ECO:0000256" key="2">
    <source>
        <dbReference type="ARBA" id="ARBA00022692"/>
    </source>
</evidence>
<sequence>MAHYSRLSSLDANTNDDMKPREVIFSVISALRKLQDDQKCPQDEVDRASDLAALRVWEQICLDSHLLVDPEVRDKIKEADLWAKFASNFKTKFVEEIRKGEIHHTGFLRFGPNDAPRAVVAGVCQADEVEMKGTPLFPNTKNALQRTLPYLIDPSSCKNYLVLSQARVRAKVDRAESVQALWLAEPGRTSKMLVETQTETHLLVFSVSADGNAVPAQILHTFSVDTAVETPEGSQVFSPNGAFFCVCETTGSQEQALVVYEVTNTNVVRRLQQPLKGPIVWMQWIAGEGEKSNKRIAVISQSLDGEFQHMSMFDLRFPDRRSDLCVAGHSDQLCRRNTCISGNGRYIAAAELPLHSQESGGSTKANVTVLVWADDEDALRNVARAHGRSEGEAGGEADEYGDAPSTVRSVGDLMTVMRDFGLSSVYSWGWGPFNTRFAVSGSDGLRVCHIDSGAVSSMHRLDTLQNYGAPGRLRWSGQERTLAVCITGQGAKQVIALIAADHLSLLCMTDSGNALRGVEDIKWSPTESRFAVLSEDRISFFDKFTCRLIHAIPRGARMQWAPDSSLKDERLLVSNSRRARIYSVTLGQVFWPFTPAEVPGVRPVESLIRASSQTQGGPLSLPGGLGKKSLPPPVEIAVLSTGKRLLGVGLEGSVERLLIFKIERNAVHLESEVSLQDPAGWRPQRTQAQSVGGNPKFLRINSSNPLVELPRWGKVCWAGTDEWLAVSGSPNDLDGRNRHVWLITAPCEAEPQRPFQVAAVVNLSFVPEKLFPAARLWLLVKEREDVFHILDPNDKHLREKGKKDLTGGGRIKSVSWVPFQVIQSVDAAAGDLHEAARETNDDDFGGQSPTSTKKATAKLRQSFQDLSIDPQLYCIALTTPRKVHVLAFNQEAGAFIDQKLSRNEKFMEKQSAGRAPEAVRKEGRALWTLEQSSLAPHRQRCVVVFKVRTGKGPKDQKGYETFYVNMERSDFTPEIPDEDEEFDDAASDRSAVSSVVGIGAGKGDGDVFWKPVYSPQKAASDWAFSAINGHLVAYNKLSGWHPVSDETGEILEVLPGTERGIEEVRPSPDGNYVWIKPEVGKPFVSVRGGDRLIPSFTASARWTCWPGQMIDPACADPNRRITPSMDMQVYDYSAQEPLFGSAVKLWMEAISRDDWDSVASLIADLEAVCVRGAAGPFDKRLPFAVWQLSHPQIALASLRLPLPLGWSLGHLLVCFNAPKRTVAELFEKFPDLLLEPSGRQLSPLQLGLASPNIEVDGLIAALERLDVEEMKQKTPLCAKNHWQAVSNLLEAMLEKYPAVGAIEILLEMAIRPPYPKPNIGMTGLPGRALIGSGLYRLAPAKATQIDADVVAEIAPGSSNDDEHEDALKREIEVLSVALPGLTTQNSDLFRKLIESGISEIYNTRAMKFVLDYKWRSYGFTNTVADLCLHLVLMMALAILSALCLGCPEVGGTTTAAAGGRRLESSGGWEGSGKEAGLVGEFAPSMAAVVKKFDDPSGGGEEDRLASANSGFSGMFIAATCADVNIFGFPLHSFLHFFCAFVCLAISVRNLRGEYLEYVAFGIEKYTESPFNLFDLFGIFATCAAVVVHLSVFAPISMDYNAAAAKDPQYVLYLLALATVCLYVRFFNLVRAFRVIGSYIRALVETVDDIKFFLMVVAIILLMFANSAFLLFNATAEGDNYVSFMTVLKEVYLFGMAGDADFNEWTSSSELVFTYVAINLVMVIVVLNFLIAVISDTFDRVNDKKVEAGLGEMAETLLSIELCKLDKIPSDVRERWFPNHIIAALPRSSGSPEDEGVQEGKLTVIKASIQAEIGDFGRKLQKENFRNRRVADEIRAKQHQTLLERVSDFEENLKAIEKTMQQREWGGGSSHGPVSLKASMGVSKGQ</sequence>
<feature type="domain" description="Ion transport" evidence="8">
    <location>
        <begin position="1555"/>
        <end position="1743"/>
    </location>
</feature>
<evidence type="ECO:0000256" key="4">
    <source>
        <dbReference type="ARBA" id="ARBA00022989"/>
    </source>
</evidence>
<dbReference type="EMBL" id="CDMZ01000530">
    <property type="protein sequence ID" value="CEM16267.1"/>
    <property type="molecule type" value="Genomic_DNA"/>
</dbReference>
<feature type="transmembrane region" description="Helical" evidence="7">
    <location>
        <begin position="1609"/>
        <end position="1630"/>
    </location>
</feature>
<reference evidence="9" key="1">
    <citation type="submission" date="2014-11" db="EMBL/GenBank/DDBJ databases">
        <authorList>
            <person name="Otto D Thomas"/>
            <person name="Naeem Raeece"/>
        </authorList>
    </citation>
    <scope>NUCLEOTIDE SEQUENCE</scope>
</reference>
<organism evidence="9">
    <name type="scientific">Chromera velia CCMP2878</name>
    <dbReference type="NCBI Taxonomy" id="1169474"/>
    <lineage>
        <taxon>Eukaryota</taxon>
        <taxon>Sar</taxon>
        <taxon>Alveolata</taxon>
        <taxon>Colpodellida</taxon>
        <taxon>Chromeraceae</taxon>
        <taxon>Chromera</taxon>
    </lineage>
</organism>
<feature type="transmembrane region" description="Helical" evidence="7">
    <location>
        <begin position="1572"/>
        <end position="1597"/>
    </location>
</feature>
<feature type="transmembrane region" description="Helical" evidence="7">
    <location>
        <begin position="1651"/>
        <end position="1671"/>
    </location>
</feature>
<protein>
    <recommendedName>
        <fullName evidence="8">Ion transport domain-containing protein</fullName>
    </recommendedName>
</protein>
<evidence type="ECO:0000256" key="7">
    <source>
        <dbReference type="SAM" id="Phobius"/>
    </source>
</evidence>
<feature type="region of interest" description="Disordered" evidence="6">
    <location>
        <begin position="1859"/>
        <end position="1885"/>
    </location>
</feature>
<name>A0A0G4FQJ6_9ALVE</name>
<evidence type="ECO:0000256" key="1">
    <source>
        <dbReference type="ARBA" id="ARBA00004141"/>
    </source>
</evidence>
<dbReference type="PANTHER" id="PTHR10582:SF2">
    <property type="entry name" value="INACTIVE"/>
    <property type="match status" value="1"/>
</dbReference>
<dbReference type="VEuPathDB" id="CryptoDB:Cvel_18083"/>
<evidence type="ECO:0000259" key="8">
    <source>
        <dbReference type="Pfam" id="PF00520"/>
    </source>
</evidence>
<evidence type="ECO:0000256" key="6">
    <source>
        <dbReference type="SAM" id="MobiDB-lite"/>
    </source>
</evidence>
<dbReference type="GO" id="GO:0005216">
    <property type="term" value="F:monoatomic ion channel activity"/>
    <property type="evidence" value="ECO:0007669"/>
    <property type="project" value="InterPro"/>
</dbReference>
<keyword evidence="2 7" id="KW-0812">Transmembrane</keyword>
<dbReference type="SUPFAM" id="SSF69322">
    <property type="entry name" value="Tricorn protease domain 2"/>
    <property type="match status" value="1"/>
</dbReference>
<dbReference type="InterPro" id="IPR024862">
    <property type="entry name" value="TRPV"/>
</dbReference>
<evidence type="ECO:0000256" key="3">
    <source>
        <dbReference type="ARBA" id="ARBA00022737"/>
    </source>
</evidence>
<evidence type="ECO:0000313" key="9">
    <source>
        <dbReference type="EMBL" id="CEM16267.1"/>
    </source>
</evidence>
<comment type="subcellular location">
    <subcellularLocation>
        <location evidence="1">Membrane</location>
        <topology evidence="1">Multi-pass membrane protein</topology>
    </subcellularLocation>
</comment>
<keyword evidence="3" id="KW-0677">Repeat</keyword>
<dbReference type="InterPro" id="IPR015943">
    <property type="entry name" value="WD40/YVTN_repeat-like_dom_sf"/>
</dbReference>
<dbReference type="Pfam" id="PF00520">
    <property type="entry name" value="Ion_trans"/>
    <property type="match status" value="1"/>
</dbReference>
<dbReference type="Gene3D" id="2.130.10.10">
    <property type="entry name" value="YVTN repeat-like/Quinoprotein amine dehydrogenase"/>
    <property type="match status" value="1"/>
</dbReference>
<proteinExistence type="predicted"/>
<dbReference type="PANTHER" id="PTHR10582">
    <property type="entry name" value="TRANSIENT RECEPTOR POTENTIAL ION CHANNEL PROTEIN"/>
    <property type="match status" value="1"/>
</dbReference>
<evidence type="ECO:0000256" key="5">
    <source>
        <dbReference type="ARBA" id="ARBA00023136"/>
    </source>
</evidence>
<feature type="transmembrane region" description="Helical" evidence="7">
    <location>
        <begin position="1533"/>
        <end position="1551"/>
    </location>
</feature>
<dbReference type="InterPro" id="IPR005821">
    <property type="entry name" value="Ion_trans_dom"/>
</dbReference>